<dbReference type="Pfam" id="PF00003">
    <property type="entry name" value="7tm_3"/>
    <property type="match status" value="1"/>
</dbReference>
<dbReference type="Gene3D" id="3.40.50.2300">
    <property type="match status" value="2"/>
</dbReference>
<name>A0ABD3P563_9STRA</name>
<dbReference type="PANTHER" id="PTHR30036">
    <property type="entry name" value="D-XYLOSE-BINDING PERIPLASMIC PROTEIN"/>
    <property type="match status" value="1"/>
</dbReference>
<comment type="subcellular location">
    <subcellularLocation>
        <location evidence="2">Cell envelope</location>
    </subcellularLocation>
    <subcellularLocation>
        <location evidence="1">Membrane</location>
        <topology evidence="1">Multi-pass membrane protein</topology>
    </subcellularLocation>
</comment>
<keyword evidence="7" id="KW-0325">Glycoprotein</keyword>
<dbReference type="EMBL" id="JALLAZ020001058">
    <property type="protein sequence ID" value="KAL3781605.1"/>
    <property type="molecule type" value="Genomic_DNA"/>
</dbReference>
<evidence type="ECO:0000259" key="9">
    <source>
        <dbReference type="Pfam" id="PF00003"/>
    </source>
</evidence>
<evidence type="ECO:0000313" key="12">
    <source>
        <dbReference type="Proteomes" id="UP001530315"/>
    </source>
</evidence>
<comment type="similarity">
    <text evidence="3">Belongs to the bacterial solute-binding protein 2 family.</text>
</comment>
<evidence type="ECO:0000256" key="5">
    <source>
        <dbReference type="ARBA" id="ARBA00022989"/>
    </source>
</evidence>
<accession>A0ABD3P563</accession>
<evidence type="ECO:0008006" key="13">
    <source>
        <dbReference type="Google" id="ProtNLM"/>
    </source>
</evidence>
<feature type="domain" description="G-protein coupled receptors family 3 profile" evidence="9">
    <location>
        <begin position="209"/>
        <end position="300"/>
    </location>
</feature>
<feature type="transmembrane region" description="Helical" evidence="8">
    <location>
        <begin position="247"/>
        <end position="269"/>
    </location>
</feature>
<dbReference type="AlphaFoldDB" id="A0ABD3P563"/>
<evidence type="ECO:0000256" key="8">
    <source>
        <dbReference type="SAM" id="Phobius"/>
    </source>
</evidence>
<evidence type="ECO:0000256" key="3">
    <source>
        <dbReference type="ARBA" id="ARBA00007639"/>
    </source>
</evidence>
<keyword evidence="12" id="KW-1185">Reference proteome</keyword>
<feature type="domain" description="Periplasmic binding protein" evidence="10">
    <location>
        <begin position="10"/>
        <end position="187"/>
    </location>
</feature>
<organism evidence="11 12">
    <name type="scientific">Stephanodiscus triporus</name>
    <dbReference type="NCBI Taxonomy" id="2934178"/>
    <lineage>
        <taxon>Eukaryota</taxon>
        <taxon>Sar</taxon>
        <taxon>Stramenopiles</taxon>
        <taxon>Ochrophyta</taxon>
        <taxon>Bacillariophyta</taxon>
        <taxon>Coscinodiscophyceae</taxon>
        <taxon>Thalassiosirophycidae</taxon>
        <taxon>Stephanodiscales</taxon>
        <taxon>Stephanodiscaceae</taxon>
        <taxon>Stephanodiscus</taxon>
    </lineage>
</organism>
<dbReference type="GO" id="GO:0016020">
    <property type="term" value="C:membrane"/>
    <property type="evidence" value="ECO:0007669"/>
    <property type="project" value="UniProtKB-SubCell"/>
</dbReference>
<dbReference type="Proteomes" id="UP001530315">
    <property type="component" value="Unassembled WGS sequence"/>
</dbReference>
<sequence length="305" mass="33687">MINGTYGQIHGISISVSDPDIVSTAINRAVAAGIPVITFDSDAEDSDRMAYVGTDNVAFGVELGKLLDQLAPQGGKYGVLSSSAPNVVQRFDGVTKRLADDSNWTPIQDSYKDCNDDIATALKIMYEFADMGVQAIIPVGGWPMWDKEGWKEFFNSNKDKNLTLIVGDTLEVQMQLMNEGYANGLVAFLEVLRYPLVLPKLEVDDNYIERLAIFGYVIFALIAVASLSLMVWTYLHKNTRVIKASQPFFLQMIIVGIIIFSSAIVPLTIDTDRYSQEASDIACMTVPWLLTIGFTTTVSVFQMYT</sequence>
<evidence type="ECO:0000313" key="11">
    <source>
        <dbReference type="EMBL" id="KAL3781605.1"/>
    </source>
</evidence>
<dbReference type="InterPro" id="IPR017978">
    <property type="entry name" value="GPCR_3_C"/>
</dbReference>
<protein>
    <recommendedName>
        <fullName evidence="13">Periplasmic binding protein domain-containing protein</fullName>
    </recommendedName>
</protein>
<keyword evidence="5 8" id="KW-1133">Transmembrane helix</keyword>
<comment type="caution">
    <text evidence="11">The sequence shown here is derived from an EMBL/GenBank/DDBJ whole genome shotgun (WGS) entry which is preliminary data.</text>
</comment>
<evidence type="ECO:0000256" key="2">
    <source>
        <dbReference type="ARBA" id="ARBA00004196"/>
    </source>
</evidence>
<evidence type="ECO:0000256" key="1">
    <source>
        <dbReference type="ARBA" id="ARBA00004141"/>
    </source>
</evidence>
<dbReference type="Pfam" id="PF13407">
    <property type="entry name" value="Peripla_BP_4"/>
    <property type="match status" value="1"/>
</dbReference>
<proteinExistence type="inferred from homology"/>
<feature type="transmembrane region" description="Helical" evidence="8">
    <location>
        <begin position="281"/>
        <end position="301"/>
    </location>
</feature>
<evidence type="ECO:0000256" key="6">
    <source>
        <dbReference type="ARBA" id="ARBA00023136"/>
    </source>
</evidence>
<evidence type="ECO:0000256" key="4">
    <source>
        <dbReference type="ARBA" id="ARBA00022692"/>
    </source>
</evidence>
<reference evidence="11 12" key="1">
    <citation type="submission" date="2024-10" db="EMBL/GenBank/DDBJ databases">
        <title>Updated reference genomes for cyclostephanoid diatoms.</title>
        <authorList>
            <person name="Roberts W.R."/>
            <person name="Alverson A.J."/>
        </authorList>
    </citation>
    <scope>NUCLEOTIDE SEQUENCE [LARGE SCALE GENOMIC DNA]</scope>
    <source>
        <strain evidence="11 12">AJA276-08</strain>
    </source>
</reference>
<gene>
    <name evidence="11" type="ORF">ACHAW5_010535</name>
</gene>
<keyword evidence="4 8" id="KW-0812">Transmembrane</keyword>
<dbReference type="InterPro" id="IPR025997">
    <property type="entry name" value="SBP_2_dom"/>
</dbReference>
<keyword evidence="6 8" id="KW-0472">Membrane</keyword>
<dbReference type="InterPro" id="IPR050555">
    <property type="entry name" value="Bact_Solute-Bind_Prot2"/>
</dbReference>
<feature type="transmembrane region" description="Helical" evidence="8">
    <location>
        <begin position="213"/>
        <end position="235"/>
    </location>
</feature>
<evidence type="ECO:0000256" key="7">
    <source>
        <dbReference type="ARBA" id="ARBA00023180"/>
    </source>
</evidence>
<dbReference type="SUPFAM" id="SSF53822">
    <property type="entry name" value="Periplasmic binding protein-like I"/>
    <property type="match status" value="1"/>
</dbReference>
<evidence type="ECO:0000259" key="10">
    <source>
        <dbReference type="Pfam" id="PF13407"/>
    </source>
</evidence>
<dbReference type="InterPro" id="IPR028082">
    <property type="entry name" value="Peripla_BP_I"/>
</dbReference>
<dbReference type="PANTHER" id="PTHR30036:SF7">
    <property type="entry name" value="ABC TRANSPORTER PERIPLASMIC-BINDING PROTEIN YPHF"/>
    <property type="match status" value="1"/>
</dbReference>